<dbReference type="PROSITE" id="PS51061">
    <property type="entry name" value="R3H"/>
    <property type="match status" value="1"/>
</dbReference>
<sequence>MTVTKGRRPTYVYPNSHQASGTESLHLATPTTTDVDSESESIPHLPATGRCTIFEPFWCNRKNLGRRKQRILFNHLRIVNEEVDNSDYIQLMETYKTPFARVLEDKNALSQWNEFIELPEEQQQQLTEPVPKIQQHTQSEDKSDNLRPKLSSRIKRAIKVKKNLSMEMVQTLENDVINYFISSPEGIFTSSPSTSFERLLLHAIANYHHLKSISVINIGIRTVQVTCIHMLWKPMDVSFCNFAKQLSQ</sequence>
<evidence type="ECO:0000256" key="1">
    <source>
        <dbReference type="SAM" id="MobiDB-lite"/>
    </source>
</evidence>
<keyword evidence="4" id="KW-1185">Reference proteome</keyword>
<dbReference type="InterPro" id="IPR036867">
    <property type="entry name" value="R3H_dom_sf"/>
</dbReference>
<feature type="compositionally biased region" description="Polar residues" evidence="1">
    <location>
        <begin position="13"/>
        <end position="24"/>
    </location>
</feature>
<name>A0AAN7V3S4_9COLE</name>
<feature type="domain" description="R3H" evidence="2">
    <location>
        <begin position="166"/>
        <end position="229"/>
    </location>
</feature>
<dbReference type="Proteomes" id="UP001329430">
    <property type="component" value="Chromosome 9"/>
</dbReference>
<dbReference type="SUPFAM" id="SSF82708">
    <property type="entry name" value="R3H domain"/>
    <property type="match status" value="1"/>
</dbReference>
<dbReference type="Gene3D" id="3.30.1370.50">
    <property type="entry name" value="R3H-like domain"/>
    <property type="match status" value="1"/>
</dbReference>
<dbReference type="PANTHER" id="PTHR32019">
    <property type="entry name" value="R3H DOMAIN-CONTAINING PROTEIN 4"/>
    <property type="match status" value="1"/>
</dbReference>
<dbReference type="EMBL" id="JAVRBK010000009">
    <property type="protein sequence ID" value="KAK5639474.1"/>
    <property type="molecule type" value="Genomic_DNA"/>
</dbReference>
<feature type="region of interest" description="Disordered" evidence="1">
    <location>
        <begin position="1"/>
        <end position="24"/>
    </location>
</feature>
<accession>A0AAN7V3S4</accession>
<dbReference type="GO" id="GO:0003676">
    <property type="term" value="F:nucleic acid binding"/>
    <property type="evidence" value="ECO:0007669"/>
    <property type="project" value="UniProtKB-UniRule"/>
</dbReference>
<evidence type="ECO:0000259" key="2">
    <source>
        <dbReference type="PROSITE" id="PS51061"/>
    </source>
</evidence>
<dbReference type="PANTHER" id="PTHR32019:SF2">
    <property type="entry name" value="R3H DOMAIN-CONTAINING PROTEIN 4"/>
    <property type="match status" value="1"/>
</dbReference>
<gene>
    <name evidence="3" type="ORF">RI129_011966</name>
</gene>
<feature type="region of interest" description="Disordered" evidence="1">
    <location>
        <begin position="121"/>
        <end position="146"/>
    </location>
</feature>
<comment type="caution">
    <text evidence="3">The sequence shown here is derived from an EMBL/GenBank/DDBJ whole genome shotgun (WGS) entry which is preliminary data.</text>
</comment>
<dbReference type="InterPro" id="IPR039629">
    <property type="entry name" value="R3HDM4"/>
</dbReference>
<reference evidence="3 4" key="1">
    <citation type="journal article" date="2024" name="Insects">
        <title>An Improved Chromosome-Level Genome Assembly of the Firefly Pyrocoelia pectoralis.</title>
        <authorList>
            <person name="Fu X."/>
            <person name="Meyer-Rochow V.B."/>
            <person name="Ballantyne L."/>
            <person name="Zhu X."/>
        </authorList>
    </citation>
    <scope>NUCLEOTIDE SEQUENCE [LARGE SCALE GENOMIC DNA]</scope>
    <source>
        <strain evidence="3">XCY_ONT2</strain>
    </source>
</reference>
<dbReference type="InterPro" id="IPR001374">
    <property type="entry name" value="R3H_dom"/>
</dbReference>
<evidence type="ECO:0000313" key="3">
    <source>
        <dbReference type="EMBL" id="KAK5639474.1"/>
    </source>
</evidence>
<dbReference type="AlphaFoldDB" id="A0AAN7V3S4"/>
<proteinExistence type="predicted"/>
<evidence type="ECO:0000313" key="4">
    <source>
        <dbReference type="Proteomes" id="UP001329430"/>
    </source>
</evidence>
<organism evidence="3 4">
    <name type="scientific">Pyrocoelia pectoralis</name>
    <dbReference type="NCBI Taxonomy" id="417401"/>
    <lineage>
        <taxon>Eukaryota</taxon>
        <taxon>Metazoa</taxon>
        <taxon>Ecdysozoa</taxon>
        <taxon>Arthropoda</taxon>
        <taxon>Hexapoda</taxon>
        <taxon>Insecta</taxon>
        <taxon>Pterygota</taxon>
        <taxon>Neoptera</taxon>
        <taxon>Endopterygota</taxon>
        <taxon>Coleoptera</taxon>
        <taxon>Polyphaga</taxon>
        <taxon>Elateriformia</taxon>
        <taxon>Elateroidea</taxon>
        <taxon>Lampyridae</taxon>
        <taxon>Lampyrinae</taxon>
        <taxon>Pyrocoelia</taxon>
    </lineage>
</organism>
<protein>
    <recommendedName>
        <fullName evidence="2">R3H domain-containing protein</fullName>
    </recommendedName>
</protein>